<feature type="non-terminal residue" evidence="2">
    <location>
        <position position="151"/>
    </location>
</feature>
<dbReference type="GO" id="GO:0004736">
    <property type="term" value="F:pyruvate carboxylase activity"/>
    <property type="evidence" value="ECO:0007669"/>
    <property type="project" value="UniProtKB-EC"/>
</dbReference>
<dbReference type="PANTHER" id="PTHR43778:SF2">
    <property type="entry name" value="PYRUVATE CARBOXYLASE, MITOCHONDRIAL"/>
    <property type="match status" value="1"/>
</dbReference>
<dbReference type="GO" id="GO:0005737">
    <property type="term" value="C:cytoplasm"/>
    <property type="evidence" value="ECO:0007669"/>
    <property type="project" value="TreeGrafter"/>
</dbReference>
<dbReference type="GO" id="GO:0006094">
    <property type="term" value="P:gluconeogenesis"/>
    <property type="evidence" value="ECO:0007669"/>
    <property type="project" value="TreeGrafter"/>
</dbReference>
<dbReference type="PANTHER" id="PTHR43778">
    <property type="entry name" value="PYRUVATE CARBOXYLASE"/>
    <property type="match status" value="1"/>
</dbReference>
<accession>A0A367P5X7</accession>
<protein>
    <submittedName>
        <fullName evidence="2">Pyruvate carboxylase</fullName>
        <ecNumber evidence="2">6.4.1.1</ecNumber>
    </submittedName>
</protein>
<keyword evidence="2" id="KW-0436">Ligase</keyword>
<evidence type="ECO:0000259" key="1">
    <source>
        <dbReference type="PROSITE" id="PS50991"/>
    </source>
</evidence>
<feature type="domain" description="Pyruvate carboxyltransferase" evidence="1">
    <location>
        <begin position="93"/>
        <end position="151"/>
    </location>
</feature>
<evidence type="ECO:0000313" key="3">
    <source>
        <dbReference type="Proteomes" id="UP000253501"/>
    </source>
</evidence>
<dbReference type="Proteomes" id="UP000253501">
    <property type="component" value="Unassembled WGS sequence"/>
</dbReference>
<keyword evidence="2" id="KW-0670">Pyruvate</keyword>
<dbReference type="InterPro" id="IPR013785">
    <property type="entry name" value="Aldolase_TIM"/>
</dbReference>
<name>A0A367P5X7_CUPNE</name>
<dbReference type="EC" id="6.4.1.1" evidence="2"/>
<dbReference type="Gene3D" id="3.20.20.70">
    <property type="entry name" value="Aldolase class I"/>
    <property type="match status" value="1"/>
</dbReference>
<dbReference type="EMBL" id="QDHA01000219">
    <property type="protein sequence ID" value="RCJ03192.1"/>
    <property type="molecule type" value="Genomic_DNA"/>
</dbReference>
<comment type="caution">
    <text evidence="2">The sequence shown here is derived from an EMBL/GenBank/DDBJ whole genome shotgun (WGS) entry which is preliminary data.</text>
</comment>
<proteinExistence type="predicted"/>
<dbReference type="Gene3D" id="3.10.600.10">
    <property type="entry name" value="pyruvate carboxylase f1077a mutant domain"/>
    <property type="match status" value="1"/>
</dbReference>
<dbReference type="PROSITE" id="PS50991">
    <property type="entry name" value="PYR_CT"/>
    <property type="match status" value="1"/>
</dbReference>
<dbReference type="SUPFAM" id="SSF51569">
    <property type="entry name" value="Aldolase"/>
    <property type="match status" value="1"/>
</dbReference>
<feature type="non-terminal residue" evidence="2">
    <location>
        <position position="1"/>
    </location>
</feature>
<reference evidence="2 3" key="1">
    <citation type="submission" date="2018-04" db="EMBL/GenBank/DDBJ databases">
        <title>Cupriavidus necator CR12 genome sequencing and assembly.</title>
        <authorList>
            <person name="Ben Fekih I."/>
            <person name="Mazhar H.S."/>
            <person name="Bello S.K."/>
            <person name="Rensing C."/>
        </authorList>
    </citation>
    <scope>NUCLEOTIDE SEQUENCE [LARGE SCALE GENOMIC DNA]</scope>
    <source>
        <strain evidence="2 3">CR12</strain>
    </source>
</reference>
<gene>
    <name evidence="2" type="ORF">DDK22_38695</name>
</gene>
<dbReference type="InterPro" id="IPR055268">
    <property type="entry name" value="PCB-like"/>
</dbReference>
<dbReference type="AlphaFoldDB" id="A0A367P5X7"/>
<organism evidence="2 3">
    <name type="scientific">Cupriavidus necator</name>
    <name type="common">Alcaligenes eutrophus</name>
    <name type="synonym">Ralstonia eutropha</name>
    <dbReference type="NCBI Taxonomy" id="106590"/>
    <lineage>
        <taxon>Bacteria</taxon>
        <taxon>Pseudomonadati</taxon>
        <taxon>Pseudomonadota</taxon>
        <taxon>Betaproteobacteria</taxon>
        <taxon>Burkholderiales</taxon>
        <taxon>Burkholderiaceae</taxon>
        <taxon>Cupriavidus</taxon>
    </lineage>
</organism>
<evidence type="ECO:0000313" key="2">
    <source>
        <dbReference type="EMBL" id="RCJ03192.1"/>
    </source>
</evidence>
<sequence length="151" mass="17035">SGDVTTRFIDLTPELLAFTKRLDRATKLLRYLGEVSVNGHPEMSGRTLPSLPLPAPVLPAFDTSGALPYGTRDRLRELGAEKFSRWMLEQKQVLLTDTTMRDAHQSLFATRMRTADMLPIAPFYARELSQLFSLECWGGATFDVALRFLKE</sequence>
<dbReference type="InterPro" id="IPR000891">
    <property type="entry name" value="PYR_CT"/>
</dbReference>